<sequence length="170" mass="18889">MPVHGARADRRLRAARRSLERTAGDGRRGGAVRQHLGELEFGTRGRGLLDITREVDAWRRGTGLTVGLLTLHVRHTSASLLIQENADPDVLRDLEDFFSRLVADDPTLYRHTAEGPDDMPAHIRGALTATSLSVPLAAGRLQLGTWQGIYLFEHRTRPHSRRVALHLIGE</sequence>
<dbReference type="Proteomes" id="UP000229498">
    <property type="component" value="Unassembled WGS sequence"/>
</dbReference>
<dbReference type="Gene3D" id="2.60.120.460">
    <property type="entry name" value="YjbQ-like"/>
    <property type="match status" value="1"/>
</dbReference>
<comment type="caution">
    <text evidence="2">The sequence shown here is derived from an EMBL/GenBank/DDBJ whole genome shotgun (WGS) entry which is preliminary data.</text>
</comment>
<dbReference type="InterPro" id="IPR001602">
    <property type="entry name" value="UPF0047_YjbQ-like"/>
</dbReference>
<name>A0A2M9G5L7_9PROT</name>
<evidence type="ECO:0000313" key="3">
    <source>
        <dbReference type="Proteomes" id="UP000229498"/>
    </source>
</evidence>
<organism evidence="2 3">
    <name type="scientific">Minwuia thermotolerans</name>
    <dbReference type="NCBI Taxonomy" id="2056226"/>
    <lineage>
        <taxon>Bacteria</taxon>
        <taxon>Pseudomonadati</taxon>
        <taxon>Pseudomonadota</taxon>
        <taxon>Alphaproteobacteria</taxon>
        <taxon>Minwuiales</taxon>
        <taxon>Minwuiaceae</taxon>
        <taxon>Minwuia</taxon>
    </lineage>
</organism>
<dbReference type="InterPro" id="IPR035917">
    <property type="entry name" value="YjbQ-like_sf"/>
</dbReference>
<dbReference type="PANTHER" id="PTHR30615">
    <property type="entry name" value="UNCHARACTERIZED PROTEIN YJBQ-RELATED"/>
    <property type="match status" value="1"/>
</dbReference>
<dbReference type="NCBIfam" id="TIGR00149">
    <property type="entry name" value="TIGR00149_YjbQ"/>
    <property type="match status" value="1"/>
</dbReference>
<evidence type="ECO:0008006" key="4">
    <source>
        <dbReference type="Google" id="ProtNLM"/>
    </source>
</evidence>
<comment type="similarity">
    <text evidence="1">Belongs to the UPF0047 family.</text>
</comment>
<keyword evidence="3" id="KW-1185">Reference proteome</keyword>
<dbReference type="SUPFAM" id="SSF111038">
    <property type="entry name" value="YjbQ-like"/>
    <property type="match status" value="1"/>
</dbReference>
<dbReference type="PIRSF" id="PIRSF004681">
    <property type="entry name" value="UCP004681"/>
    <property type="match status" value="1"/>
</dbReference>
<protein>
    <recommendedName>
        <fullName evidence="4">Secondary thiamine-phosphate synthase</fullName>
    </recommendedName>
</protein>
<dbReference type="EMBL" id="PHIG01000011">
    <property type="protein sequence ID" value="PJK31002.1"/>
    <property type="molecule type" value="Genomic_DNA"/>
</dbReference>
<dbReference type="PROSITE" id="PS01314">
    <property type="entry name" value="UPF0047"/>
    <property type="match status" value="1"/>
</dbReference>
<dbReference type="AlphaFoldDB" id="A0A2M9G5L7"/>
<gene>
    <name evidence="2" type="ORF">CVT23_03820</name>
</gene>
<dbReference type="Pfam" id="PF01894">
    <property type="entry name" value="YjbQ"/>
    <property type="match status" value="1"/>
</dbReference>
<dbReference type="OrthoDB" id="9801725at2"/>
<evidence type="ECO:0000313" key="2">
    <source>
        <dbReference type="EMBL" id="PJK31002.1"/>
    </source>
</evidence>
<evidence type="ECO:0000256" key="1">
    <source>
        <dbReference type="ARBA" id="ARBA00005534"/>
    </source>
</evidence>
<reference evidence="2 3" key="1">
    <citation type="submission" date="2017-11" db="EMBL/GenBank/DDBJ databases">
        <title>Draft genome sequence of Rhizobiales bacterium SY3-13.</title>
        <authorList>
            <person name="Sun C."/>
        </authorList>
    </citation>
    <scope>NUCLEOTIDE SEQUENCE [LARGE SCALE GENOMIC DNA]</scope>
    <source>
        <strain evidence="2 3">SY3-13</strain>
    </source>
</reference>
<dbReference type="PANTHER" id="PTHR30615:SF8">
    <property type="entry name" value="UPF0047 PROTEIN C4A8.02C"/>
    <property type="match status" value="1"/>
</dbReference>
<accession>A0A2M9G5L7</accession>
<proteinExistence type="inferred from homology"/>